<accession>A0ABP6UF38</accession>
<dbReference type="RefSeq" id="WP_345586360.1">
    <property type="nucleotide sequence ID" value="NZ_BAAAXF010000090.1"/>
</dbReference>
<reference evidence="2" key="1">
    <citation type="journal article" date="2019" name="Int. J. Syst. Evol. Microbiol.">
        <title>The Global Catalogue of Microorganisms (GCM) 10K type strain sequencing project: providing services to taxonomists for standard genome sequencing and annotation.</title>
        <authorList>
            <consortium name="The Broad Institute Genomics Platform"/>
            <consortium name="The Broad Institute Genome Sequencing Center for Infectious Disease"/>
            <person name="Wu L."/>
            <person name="Ma J."/>
        </authorList>
    </citation>
    <scope>NUCLEOTIDE SEQUENCE [LARGE SCALE GENOMIC DNA]</scope>
    <source>
        <strain evidence="2">JCM 4816</strain>
    </source>
</reference>
<sequence>MGRYPSHLTRFHGLPVHLFDDAGEGEGAGPRLPAPASVAWRLSADWEIPFEERWGAFLDRVRTDEVVALVVGAWWQEWDEHGIGPVLDLLTAEAHRFPGLRAVFLADVVSEETEISWIRQGDVSRVLRAWPGLRELGLRGAEGLVIEPLRHGALRRLRVESGGLPPEPVRALAACDLPALRHLELWLGTAWYGGDCTVDDVRALLAALDRSPGLLHLGLCNSDVQDGIAAAVAAAPVVAGLDSLDLSMGALGDDGGAALLSGQPLTHLRALDLGHHFMSEEMVRRVRGALGPHVPDLDLTPARRRTHRPEARYVAVGE</sequence>
<dbReference type="EMBL" id="BAAAXF010000090">
    <property type="protein sequence ID" value="GAA3506373.1"/>
    <property type="molecule type" value="Genomic_DNA"/>
</dbReference>
<dbReference type="Gene3D" id="3.80.10.10">
    <property type="entry name" value="Ribonuclease Inhibitor"/>
    <property type="match status" value="1"/>
</dbReference>
<proteinExistence type="predicted"/>
<evidence type="ECO:0000313" key="2">
    <source>
        <dbReference type="Proteomes" id="UP001501455"/>
    </source>
</evidence>
<comment type="caution">
    <text evidence="1">The sequence shown here is derived from an EMBL/GenBank/DDBJ whole genome shotgun (WGS) entry which is preliminary data.</text>
</comment>
<name>A0ABP6UF38_9ACTN</name>
<keyword evidence="2" id="KW-1185">Reference proteome</keyword>
<dbReference type="Proteomes" id="UP001501455">
    <property type="component" value="Unassembled WGS sequence"/>
</dbReference>
<protein>
    <submittedName>
        <fullName evidence="1">STM4015 family protein</fullName>
    </submittedName>
</protein>
<gene>
    <name evidence="1" type="ORF">GCM10019016_134880</name>
</gene>
<dbReference type="InterPro" id="IPR047722">
    <property type="entry name" value="STM4015-like"/>
</dbReference>
<evidence type="ECO:0000313" key="1">
    <source>
        <dbReference type="EMBL" id="GAA3506373.1"/>
    </source>
</evidence>
<organism evidence="1 2">
    <name type="scientific">Streptomyces prasinosporus</name>
    <dbReference type="NCBI Taxonomy" id="68256"/>
    <lineage>
        <taxon>Bacteria</taxon>
        <taxon>Bacillati</taxon>
        <taxon>Actinomycetota</taxon>
        <taxon>Actinomycetes</taxon>
        <taxon>Kitasatosporales</taxon>
        <taxon>Streptomycetaceae</taxon>
        <taxon>Streptomyces</taxon>
        <taxon>Streptomyces albogriseolus group</taxon>
    </lineage>
</organism>
<dbReference type="NCBIfam" id="NF038076">
    <property type="entry name" value="fam_STM4015"/>
    <property type="match status" value="1"/>
</dbReference>
<dbReference type="SUPFAM" id="SSF52047">
    <property type="entry name" value="RNI-like"/>
    <property type="match status" value="1"/>
</dbReference>
<dbReference type="InterPro" id="IPR032675">
    <property type="entry name" value="LRR_dom_sf"/>
</dbReference>